<feature type="compositionally biased region" description="Polar residues" evidence="1">
    <location>
        <begin position="382"/>
        <end position="393"/>
    </location>
</feature>
<proteinExistence type="predicted"/>
<comment type="caution">
    <text evidence="3">The sequence shown here is derived from an EMBL/GenBank/DDBJ whole genome shotgun (WGS) entry which is preliminary data.</text>
</comment>
<feature type="domain" description="Ig-like" evidence="2">
    <location>
        <begin position="245"/>
        <end position="351"/>
    </location>
</feature>
<dbReference type="InterPro" id="IPR013783">
    <property type="entry name" value="Ig-like_fold"/>
</dbReference>
<sequence length="393" mass="42052">LVSAFQGEISITGDEEIGSNVTITCSWTLSQNEAFVNVILRSLPVPSGASPYYFQFNNGISFAIPGSQSNNRTSADSFNVSSQRAVVRITNVQCADDRNYSCFFTYALPSSGAVSYEKTSYLTVKARPKAPTIRLPPNTNTSLLEFSNISVVCASNVGLVGRGSLQWKIYRSGVPEVVPATDPRLGAMNNGEGSCTQRVQQTFSMIVSRADQNLTITCFVQNDDFQTQVPGVCQTPSTDLCADTPPFRIVYGVNETSMNVDSDPPGEVYQDKALTLTCKAAGLPAPEYTWAQVVGDNSTDVDNTSPGDLIGDMSRLVLGNLVSYGGQELKYTCTASNKVLGRTYSATKEITVQVLMTTTTQRTTTTTTIPTTPTTLGGGQSVNGTSAQLGDKD</sequence>
<dbReference type="Proteomes" id="UP000678393">
    <property type="component" value="Unassembled WGS sequence"/>
</dbReference>
<dbReference type="PANTHER" id="PTHR45889:SF8">
    <property type="entry name" value="IG-LIKE DOMAIN-CONTAINING PROTEIN"/>
    <property type="match status" value="1"/>
</dbReference>
<accession>A0A8S3ZVZ7</accession>
<gene>
    <name evidence="3" type="ORF">CUNI_LOCUS19385</name>
</gene>
<evidence type="ECO:0000313" key="3">
    <source>
        <dbReference type="EMBL" id="CAG5133827.1"/>
    </source>
</evidence>
<dbReference type="PROSITE" id="PS50835">
    <property type="entry name" value="IG_LIKE"/>
    <property type="match status" value="1"/>
</dbReference>
<dbReference type="Gene3D" id="2.60.40.10">
    <property type="entry name" value="Immunoglobulins"/>
    <property type="match status" value="2"/>
</dbReference>
<dbReference type="PANTHER" id="PTHR45889">
    <property type="entry name" value="IG-LIKE DOMAIN-CONTAINING PROTEIN"/>
    <property type="match status" value="1"/>
</dbReference>
<evidence type="ECO:0000259" key="2">
    <source>
        <dbReference type="PROSITE" id="PS50835"/>
    </source>
</evidence>
<feature type="region of interest" description="Disordered" evidence="1">
    <location>
        <begin position="363"/>
        <end position="393"/>
    </location>
</feature>
<dbReference type="InterPro" id="IPR003599">
    <property type="entry name" value="Ig_sub"/>
</dbReference>
<feature type="non-terminal residue" evidence="3">
    <location>
        <position position="1"/>
    </location>
</feature>
<name>A0A8S3ZVZ7_9EUPU</name>
<dbReference type="CDD" id="cd00096">
    <property type="entry name" value="Ig"/>
    <property type="match status" value="1"/>
</dbReference>
<organism evidence="3 4">
    <name type="scientific">Candidula unifasciata</name>
    <dbReference type="NCBI Taxonomy" id="100452"/>
    <lineage>
        <taxon>Eukaryota</taxon>
        <taxon>Metazoa</taxon>
        <taxon>Spiralia</taxon>
        <taxon>Lophotrochozoa</taxon>
        <taxon>Mollusca</taxon>
        <taxon>Gastropoda</taxon>
        <taxon>Heterobranchia</taxon>
        <taxon>Euthyneura</taxon>
        <taxon>Panpulmonata</taxon>
        <taxon>Eupulmonata</taxon>
        <taxon>Stylommatophora</taxon>
        <taxon>Helicina</taxon>
        <taxon>Helicoidea</taxon>
        <taxon>Geomitridae</taxon>
        <taxon>Candidula</taxon>
    </lineage>
</organism>
<protein>
    <recommendedName>
        <fullName evidence="2">Ig-like domain-containing protein</fullName>
    </recommendedName>
</protein>
<keyword evidence="4" id="KW-1185">Reference proteome</keyword>
<dbReference type="OrthoDB" id="6158624at2759"/>
<evidence type="ECO:0000256" key="1">
    <source>
        <dbReference type="SAM" id="MobiDB-lite"/>
    </source>
</evidence>
<dbReference type="SUPFAM" id="SSF48726">
    <property type="entry name" value="Immunoglobulin"/>
    <property type="match status" value="2"/>
</dbReference>
<dbReference type="InterPro" id="IPR036179">
    <property type="entry name" value="Ig-like_dom_sf"/>
</dbReference>
<feature type="compositionally biased region" description="Low complexity" evidence="1">
    <location>
        <begin position="363"/>
        <end position="375"/>
    </location>
</feature>
<dbReference type="SMART" id="SM00409">
    <property type="entry name" value="IG"/>
    <property type="match status" value="2"/>
</dbReference>
<dbReference type="InterPro" id="IPR007110">
    <property type="entry name" value="Ig-like_dom"/>
</dbReference>
<dbReference type="EMBL" id="CAJHNH020006523">
    <property type="protein sequence ID" value="CAG5133827.1"/>
    <property type="molecule type" value="Genomic_DNA"/>
</dbReference>
<dbReference type="AlphaFoldDB" id="A0A8S3ZVZ7"/>
<feature type="non-terminal residue" evidence="3">
    <location>
        <position position="393"/>
    </location>
</feature>
<evidence type="ECO:0000313" key="4">
    <source>
        <dbReference type="Proteomes" id="UP000678393"/>
    </source>
</evidence>
<reference evidence="3" key="1">
    <citation type="submission" date="2021-04" db="EMBL/GenBank/DDBJ databases">
        <authorList>
            <consortium name="Molecular Ecology Group"/>
        </authorList>
    </citation>
    <scope>NUCLEOTIDE SEQUENCE</scope>
</reference>